<dbReference type="KEGG" id="vg:16574778"/>
<protein>
    <submittedName>
        <fullName evidence="1">Uncharacterized protein</fullName>
    </submittedName>
</protein>
<proteinExistence type="predicted"/>
<reference evidence="1 2" key="1">
    <citation type="journal article" date="2014" name="Genome Announc.">
        <title>Complete Genome Sequence of the Novel Giant Pseudomonas Phage PaBG.</title>
        <authorList>
            <person name="Sykilinda N.N."/>
            <person name="Bondar A.A."/>
            <person name="Gorshkova A.S."/>
            <person name="Kurochkina L.P."/>
            <person name="Kulikov E.E."/>
            <person name="Shneider M.M."/>
            <person name="Kadykov V.A."/>
            <person name="Solovjeva N.V."/>
            <person name="Kabilov M.R."/>
            <person name="Mesyanzhinov V.V."/>
            <person name="Vlassov V.V."/>
            <person name="Drukker V.V."/>
            <person name="Miroshnikov K.A."/>
        </authorList>
    </citation>
    <scope>NUCLEOTIDE SEQUENCE [LARGE SCALE GENOMIC DNA]</scope>
</reference>
<accession>S5WKB1</accession>
<dbReference type="EMBL" id="KF147891">
    <property type="protein sequence ID" value="AGS81976.1"/>
    <property type="molecule type" value="Genomic_DNA"/>
</dbReference>
<sequence length="147" mass="16665">MYSLSSINTVVQDVVVKSSIRDFEKIALRNMAHALFKDVQIEGSLIQQPAVVVDTLEAKSPALLVVFRFATPQKDECTYTFQFEVWPTSTVMRITPPPWMPRPVRAVPKPKMKVSFIAERNSVVYFNYAHEGDFKTVLTNMAKALGR</sequence>
<organism evidence="1 2">
    <name type="scientific">Pseudomonas phage PaBG</name>
    <dbReference type="NCBI Taxonomy" id="1335230"/>
    <lineage>
        <taxon>Viruses</taxon>
        <taxon>Duplodnaviria</taxon>
        <taxon>Heunggongvirae</taxon>
        <taxon>Uroviricota</taxon>
        <taxon>Caudoviricetes</taxon>
        <taxon>Baikalvirus</taxon>
        <taxon>Baikalvirus PaBG</taxon>
    </lineage>
</organism>
<evidence type="ECO:0000313" key="1">
    <source>
        <dbReference type="EMBL" id="AGS81976.1"/>
    </source>
</evidence>
<dbReference type="Proteomes" id="UP000015545">
    <property type="component" value="Segment"/>
</dbReference>
<keyword evidence="2" id="KW-1185">Reference proteome</keyword>
<gene>
    <name evidence="1" type="ORF">PaBG_00092</name>
</gene>
<name>S5WKB1_9CAUD</name>
<evidence type="ECO:0000313" key="2">
    <source>
        <dbReference type="Proteomes" id="UP000015545"/>
    </source>
</evidence>